<dbReference type="Gene3D" id="1.10.10.10">
    <property type="entry name" value="Winged helix-like DNA-binding domain superfamily/Winged helix DNA-binding domain"/>
    <property type="match status" value="1"/>
</dbReference>
<dbReference type="EMBL" id="CAIJDE010000043">
    <property type="protein sequence ID" value="CAC9974757.1"/>
    <property type="molecule type" value="Genomic_DNA"/>
</dbReference>
<evidence type="ECO:0000313" key="5">
    <source>
        <dbReference type="EMBL" id="CAC9974757.1"/>
    </source>
</evidence>
<name>A0A9N8J3Y0_9FLAO</name>
<protein>
    <submittedName>
        <fullName evidence="5">Helix-turn-helix transcriptional regulator</fullName>
    </submittedName>
</protein>
<evidence type="ECO:0000256" key="1">
    <source>
        <dbReference type="ARBA" id="ARBA00023015"/>
    </source>
</evidence>
<keyword evidence="6" id="KW-1185">Reference proteome</keyword>
<dbReference type="InterPro" id="IPR036390">
    <property type="entry name" value="WH_DNA-bd_sf"/>
</dbReference>
<dbReference type="SUPFAM" id="SSF46785">
    <property type="entry name" value="Winged helix' DNA-binding domain"/>
    <property type="match status" value="1"/>
</dbReference>
<proteinExistence type="predicted"/>
<sequence length="129" mass="14799">MEAEVKTAVRTFKKEDKDCKPQECMAALLPVRDALEVLSGRWKLPILIALSDRPKRFKEISKDINGITDKMLSKELKDLEINKLVTRTVYDTFPPTVEYSRTQHSQSLGDVIMALKDWGTLHRKEIIGK</sequence>
<accession>A0A9N8J3Y0</accession>
<evidence type="ECO:0000259" key="4">
    <source>
        <dbReference type="PROSITE" id="PS51118"/>
    </source>
</evidence>
<dbReference type="Pfam" id="PF01638">
    <property type="entry name" value="HxlR"/>
    <property type="match status" value="1"/>
</dbReference>
<dbReference type="PANTHER" id="PTHR33204:SF18">
    <property type="entry name" value="TRANSCRIPTIONAL REGULATORY PROTEIN"/>
    <property type="match status" value="1"/>
</dbReference>
<dbReference type="Proteomes" id="UP000533639">
    <property type="component" value="Unassembled WGS sequence"/>
</dbReference>
<evidence type="ECO:0000256" key="3">
    <source>
        <dbReference type="ARBA" id="ARBA00023163"/>
    </source>
</evidence>
<organism evidence="5 6">
    <name type="scientific">Flavobacterium panici</name>
    <dbReference type="NCBI Taxonomy" id="2654843"/>
    <lineage>
        <taxon>Bacteria</taxon>
        <taxon>Pseudomonadati</taxon>
        <taxon>Bacteroidota</taxon>
        <taxon>Flavobacteriia</taxon>
        <taxon>Flavobacteriales</taxon>
        <taxon>Flavobacteriaceae</taxon>
        <taxon>Flavobacterium</taxon>
    </lineage>
</organism>
<dbReference type="AlphaFoldDB" id="A0A9N8J3Y0"/>
<keyword evidence="1" id="KW-0805">Transcription regulation</keyword>
<dbReference type="RefSeq" id="WP_082356351.1">
    <property type="nucleotide sequence ID" value="NZ_CAIJDE010000043.1"/>
</dbReference>
<comment type="caution">
    <text evidence="5">The sequence shown here is derived from an EMBL/GenBank/DDBJ whole genome shotgun (WGS) entry which is preliminary data.</text>
</comment>
<keyword evidence="3" id="KW-0804">Transcription</keyword>
<evidence type="ECO:0000256" key="2">
    <source>
        <dbReference type="ARBA" id="ARBA00023125"/>
    </source>
</evidence>
<dbReference type="PROSITE" id="PS51118">
    <property type="entry name" value="HTH_HXLR"/>
    <property type="match status" value="1"/>
</dbReference>
<feature type="domain" description="HTH hxlR-type" evidence="4">
    <location>
        <begin position="29"/>
        <end position="127"/>
    </location>
</feature>
<gene>
    <name evidence="5" type="ORF">FLAPXU55_02454</name>
</gene>
<dbReference type="InterPro" id="IPR036388">
    <property type="entry name" value="WH-like_DNA-bd_sf"/>
</dbReference>
<dbReference type="GO" id="GO:0003677">
    <property type="term" value="F:DNA binding"/>
    <property type="evidence" value="ECO:0007669"/>
    <property type="project" value="UniProtKB-KW"/>
</dbReference>
<dbReference type="PANTHER" id="PTHR33204">
    <property type="entry name" value="TRANSCRIPTIONAL REGULATOR, MARR FAMILY"/>
    <property type="match status" value="1"/>
</dbReference>
<keyword evidence="2" id="KW-0238">DNA-binding</keyword>
<reference evidence="5 6" key="1">
    <citation type="submission" date="2020-06" db="EMBL/GenBank/DDBJ databases">
        <authorList>
            <person name="Criscuolo A."/>
        </authorList>
    </citation>
    <scope>NUCLEOTIDE SEQUENCE [LARGE SCALE GENOMIC DNA]</scope>
    <source>
        <strain evidence="5">PXU-55</strain>
    </source>
</reference>
<evidence type="ECO:0000313" key="6">
    <source>
        <dbReference type="Proteomes" id="UP000533639"/>
    </source>
</evidence>
<dbReference type="InterPro" id="IPR002577">
    <property type="entry name" value="HTH_HxlR"/>
</dbReference>